<evidence type="ECO:0000256" key="1">
    <source>
        <dbReference type="SAM" id="SignalP"/>
    </source>
</evidence>
<keyword evidence="3" id="KW-1185">Reference proteome</keyword>
<organism evidence="2 3">
    <name type="scientific">Shewanella nanhaiensis</name>
    <dbReference type="NCBI Taxonomy" id="2864872"/>
    <lineage>
        <taxon>Bacteria</taxon>
        <taxon>Pseudomonadati</taxon>
        <taxon>Pseudomonadota</taxon>
        <taxon>Gammaproteobacteria</taxon>
        <taxon>Alteromonadales</taxon>
        <taxon>Shewanellaceae</taxon>
        <taxon>Shewanella</taxon>
    </lineage>
</organism>
<evidence type="ECO:0000313" key="3">
    <source>
        <dbReference type="Proteomes" id="UP001195963"/>
    </source>
</evidence>
<evidence type="ECO:0000313" key="2">
    <source>
        <dbReference type="EMBL" id="MBW8184215.1"/>
    </source>
</evidence>
<feature type="signal peptide" evidence="1">
    <location>
        <begin position="1"/>
        <end position="20"/>
    </location>
</feature>
<keyword evidence="1" id="KW-0732">Signal</keyword>
<dbReference type="Proteomes" id="UP001195963">
    <property type="component" value="Unassembled WGS sequence"/>
</dbReference>
<accession>A0ABS7E3K8</accession>
<proteinExistence type="predicted"/>
<dbReference type="RefSeq" id="WP_220109733.1">
    <property type="nucleotide sequence ID" value="NZ_JAHZST010000006.1"/>
</dbReference>
<protein>
    <submittedName>
        <fullName evidence="2">Uncharacterized protein</fullName>
    </submittedName>
</protein>
<comment type="caution">
    <text evidence="2">The sequence shown here is derived from an EMBL/GenBank/DDBJ whole genome shotgun (WGS) entry which is preliminary data.</text>
</comment>
<sequence length="314" mass="34642">MKYFKLWLALVSLLSSSAIASTHTLYAGQYQEIGSVETTYMGLLLTVEATITEPGWCLVKSHLYVGDTAPESSSPGQFPYSHDLGCSVSDTYMIDVSANDQYVAYHAEAVETAFPIGGDPNFTVGPGSESYFEAAIDGGGSYPAWCIDLAHSISYGTTYTDCELRSILDVDLPWVYLPENLPYVQWIINQDWSELLPGSSWQDIQGALWKLTQPTPPENAAGGINWNEENALAIVDMAMIAVDDFGVGDTQLLVMQCKSGNTLKQTTLIAIGMSIEEFFIAEETAWSAGDSFWYNRKGKQIGWGSYWLEFRETE</sequence>
<name>A0ABS7E3K8_9GAMM</name>
<gene>
    <name evidence="2" type="ORF">K0625_11050</name>
</gene>
<dbReference type="EMBL" id="JAHZST010000006">
    <property type="protein sequence ID" value="MBW8184215.1"/>
    <property type="molecule type" value="Genomic_DNA"/>
</dbReference>
<reference evidence="2 3" key="1">
    <citation type="submission" date="2021-07" db="EMBL/GenBank/DDBJ databases">
        <title>Shewanella sp. nov, isolated from SCS.</title>
        <authorList>
            <person name="Cao W.R."/>
        </authorList>
    </citation>
    <scope>NUCLEOTIDE SEQUENCE [LARGE SCALE GENOMIC DNA]</scope>
    <source>
        <strain evidence="2 3">NR704-98</strain>
    </source>
</reference>
<feature type="chain" id="PRO_5046115938" evidence="1">
    <location>
        <begin position="21"/>
        <end position="314"/>
    </location>
</feature>